<accession>Q1RU39</accession>
<protein>
    <recommendedName>
        <fullName evidence="3">Nodule Cysteine-Rich (NCR) secreted peptide</fullName>
    </recommendedName>
</protein>
<keyword evidence="1" id="KW-0732">Signal</keyword>
<sequence length="63" mass="7240">MEKFTIASLVLVLLVMAITIDGTEDYYNESCSIYYAEICKNRAICLEAPWLCICCDFQKHEIP</sequence>
<organism evidence="2">
    <name type="scientific">Medicago truncatula</name>
    <name type="common">Barrel medic</name>
    <name type="synonym">Medicago tribuloides</name>
    <dbReference type="NCBI Taxonomy" id="3880"/>
    <lineage>
        <taxon>Eukaryota</taxon>
        <taxon>Viridiplantae</taxon>
        <taxon>Streptophyta</taxon>
        <taxon>Embryophyta</taxon>
        <taxon>Tracheophyta</taxon>
        <taxon>Spermatophyta</taxon>
        <taxon>Magnoliopsida</taxon>
        <taxon>eudicotyledons</taxon>
        <taxon>Gunneridae</taxon>
        <taxon>Pentapetalae</taxon>
        <taxon>rosids</taxon>
        <taxon>fabids</taxon>
        <taxon>Fabales</taxon>
        <taxon>Fabaceae</taxon>
        <taxon>Papilionoideae</taxon>
        <taxon>50 kb inversion clade</taxon>
        <taxon>NPAAA clade</taxon>
        <taxon>Hologalegina</taxon>
        <taxon>IRL clade</taxon>
        <taxon>Trifolieae</taxon>
        <taxon>Medicago</taxon>
    </lineage>
</organism>
<dbReference type="EMBL" id="AC153125">
    <property type="protein sequence ID" value="ABE87643.1"/>
    <property type="molecule type" value="Genomic_DNA"/>
</dbReference>
<proteinExistence type="predicted"/>
<feature type="signal peptide" evidence="1">
    <location>
        <begin position="1"/>
        <end position="22"/>
    </location>
</feature>
<dbReference type="AlphaFoldDB" id="Q1RU39"/>
<evidence type="ECO:0008006" key="3">
    <source>
        <dbReference type="Google" id="ProtNLM"/>
    </source>
</evidence>
<reference evidence="2" key="2">
    <citation type="submission" date="2007-04" db="EMBL/GenBank/DDBJ databases">
        <authorList>
            <consortium name="The International Medicago Genome Annotation Group"/>
        </authorList>
    </citation>
    <scope>NUCLEOTIDE SEQUENCE</scope>
</reference>
<reference evidence="2" key="1">
    <citation type="submission" date="2006-03" db="EMBL/GenBank/DDBJ databases">
        <authorList>
            <person name="Lin S."/>
            <person name="Dixon R."/>
            <person name="May G."/>
            <person name="Sumner L."/>
            <person name="Gonzales B."/>
            <person name="Cook D."/>
            <person name="Kim D."/>
            <person name="Young N."/>
            <person name="Cannon S."/>
            <person name="Roe B.A."/>
        </authorList>
    </citation>
    <scope>NUCLEOTIDE SEQUENCE</scope>
</reference>
<name>Q1RU39_MEDTR</name>
<feature type="chain" id="PRO_5004196704" description="Nodule Cysteine-Rich (NCR) secreted peptide" evidence="1">
    <location>
        <begin position="23"/>
        <end position="63"/>
    </location>
</feature>
<evidence type="ECO:0000256" key="1">
    <source>
        <dbReference type="SAM" id="SignalP"/>
    </source>
</evidence>
<gene>
    <name evidence="2" type="ORF">MtrDRAFT_AC153125g20v2</name>
</gene>
<evidence type="ECO:0000313" key="2">
    <source>
        <dbReference type="EMBL" id="ABE87643.1"/>
    </source>
</evidence>